<evidence type="ECO:0000256" key="2">
    <source>
        <dbReference type="SAM" id="Phobius"/>
    </source>
</evidence>
<dbReference type="PANTHER" id="PTHR28187">
    <property type="entry name" value="PROTEIN RCR1-RELATED"/>
    <property type="match status" value="1"/>
</dbReference>
<feature type="compositionally biased region" description="Pro residues" evidence="1">
    <location>
        <begin position="144"/>
        <end position="154"/>
    </location>
</feature>
<evidence type="ECO:0000313" key="3">
    <source>
        <dbReference type="EMBL" id="ETN39553.1"/>
    </source>
</evidence>
<evidence type="ECO:0000256" key="1">
    <source>
        <dbReference type="SAM" id="MobiDB-lite"/>
    </source>
</evidence>
<feature type="transmembrane region" description="Helical" evidence="2">
    <location>
        <begin position="34"/>
        <end position="55"/>
    </location>
</feature>
<reference evidence="3 4" key="1">
    <citation type="submission" date="2013-03" db="EMBL/GenBank/DDBJ databases">
        <title>The Genome Sequence of Phialophora europaea CBS 101466.</title>
        <authorList>
            <consortium name="The Broad Institute Genomics Platform"/>
            <person name="Cuomo C."/>
            <person name="de Hoog S."/>
            <person name="Gorbushina A."/>
            <person name="Walker B."/>
            <person name="Young S.K."/>
            <person name="Zeng Q."/>
            <person name="Gargeya S."/>
            <person name="Fitzgerald M."/>
            <person name="Haas B."/>
            <person name="Abouelleil A."/>
            <person name="Allen A.W."/>
            <person name="Alvarado L."/>
            <person name="Arachchi H.M."/>
            <person name="Berlin A.M."/>
            <person name="Chapman S.B."/>
            <person name="Gainer-Dewar J."/>
            <person name="Goldberg J."/>
            <person name="Griggs A."/>
            <person name="Gujja S."/>
            <person name="Hansen M."/>
            <person name="Howarth C."/>
            <person name="Imamovic A."/>
            <person name="Ireland A."/>
            <person name="Larimer J."/>
            <person name="McCowan C."/>
            <person name="Murphy C."/>
            <person name="Pearson M."/>
            <person name="Poon T.W."/>
            <person name="Priest M."/>
            <person name="Roberts A."/>
            <person name="Saif S."/>
            <person name="Shea T."/>
            <person name="Sisk P."/>
            <person name="Sykes S."/>
            <person name="Wortman J."/>
            <person name="Nusbaum C."/>
            <person name="Birren B."/>
        </authorList>
    </citation>
    <scope>NUCLEOTIDE SEQUENCE [LARGE SCALE GENOMIC DNA]</scope>
    <source>
        <strain evidence="3 4">CBS 101466</strain>
    </source>
</reference>
<feature type="region of interest" description="Disordered" evidence="1">
    <location>
        <begin position="61"/>
        <end position="154"/>
    </location>
</feature>
<keyword evidence="2" id="KW-0812">Transmembrane</keyword>
<dbReference type="GeneID" id="19973118"/>
<dbReference type="RefSeq" id="XP_008718338.1">
    <property type="nucleotide sequence ID" value="XM_008720116.1"/>
</dbReference>
<evidence type="ECO:0000313" key="4">
    <source>
        <dbReference type="Proteomes" id="UP000030752"/>
    </source>
</evidence>
<dbReference type="InterPro" id="IPR020999">
    <property type="entry name" value="Chitin_synth_reg_RCR"/>
</dbReference>
<dbReference type="VEuPathDB" id="FungiDB:HMPREF1541_05779"/>
<feature type="compositionally biased region" description="Polar residues" evidence="1">
    <location>
        <begin position="97"/>
        <end position="112"/>
    </location>
</feature>
<keyword evidence="2" id="KW-0472">Membrane</keyword>
<dbReference type="EMBL" id="KB822721">
    <property type="protein sequence ID" value="ETN39553.1"/>
    <property type="molecule type" value="Genomic_DNA"/>
</dbReference>
<gene>
    <name evidence="3" type="ORF">HMPREF1541_05779</name>
</gene>
<dbReference type="PANTHER" id="PTHR28187:SF1">
    <property type="entry name" value="PROTEIN RCR1-RELATED"/>
    <property type="match status" value="1"/>
</dbReference>
<organism evidence="3 4">
    <name type="scientific">Cyphellophora europaea (strain CBS 101466)</name>
    <name type="common">Phialophora europaea</name>
    <dbReference type="NCBI Taxonomy" id="1220924"/>
    <lineage>
        <taxon>Eukaryota</taxon>
        <taxon>Fungi</taxon>
        <taxon>Dikarya</taxon>
        <taxon>Ascomycota</taxon>
        <taxon>Pezizomycotina</taxon>
        <taxon>Eurotiomycetes</taxon>
        <taxon>Chaetothyriomycetidae</taxon>
        <taxon>Chaetothyriales</taxon>
        <taxon>Cyphellophoraceae</taxon>
        <taxon>Cyphellophora</taxon>
    </lineage>
</organism>
<keyword evidence="4" id="KW-1185">Reference proteome</keyword>
<sequence>MEDTHQLFARATYCRDQFGRVYRCRSTWSNWGRWVALAVIVIAALILFFLIACISSRRRRKAGRKPFYGTGWAGNARPPFGGQQQQYNPNYNTQQPHYGQQTAPPNYNQSTGGYYGQPQGGEAQSYFGGQRGDVEMNNSGYAPPAGPPPSKVVH</sequence>
<dbReference type="HOGENOM" id="CLU_131051_1_0_1"/>
<proteinExistence type="predicted"/>
<protein>
    <submittedName>
        <fullName evidence="3">Uncharacterized protein</fullName>
    </submittedName>
</protein>
<dbReference type="GO" id="GO:0016192">
    <property type="term" value="P:vesicle-mediated transport"/>
    <property type="evidence" value="ECO:0007669"/>
    <property type="project" value="TreeGrafter"/>
</dbReference>
<dbReference type="Proteomes" id="UP000030752">
    <property type="component" value="Unassembled WGS sequence"/>
</dbReference>
<accession>W2RUW3</accession>
<dbReference type="eggNOG" id="ENOG502S8F1">
    <property type="taxonomic scope" value="Eukaryota"/>
</dbReference>
<feature type="compositionally biased region" description="Low complexity" evidence="1">
    <location>
        <begin position="83"/>
        <end position="96"/>
    </location>
</feature>
<dbReference type="InParanoid" id="W2RUW3"/>
<dbReference type="OrthoDB" id="3556830at2759"/>
<keyword evidence="2" id="KW-1133">Transmembrane helix</keyword>
<dbReference type="AlphaFoldDB" id="W2RUW3"/>
<dbReference type="Pfam" id="PF12273">
    <property type="entry name" value="RCR"/>
    <property type="match status" value="1"/>
</dbReference>
<name>W2RUW3_CYPE1</name>